<keyword evidence="4" id="KW-1185">Reference proteome</keyword>
<dbReference type="EMBL" id="FCNV02000025">
    <property type="protein sequence ID" value="SAL52268.1"/>
    <property type="molecule type" value="Genomic_DNA"/>
</dbReference>
<evidence type="ECO:0000313" key="4">
    <source>
        <dbReference type="Proteomes" id="UP000198263"/>
    </source>
</evidence>
<proteinExistence type="predicted"/>
<evidence type="ECO:0000256" key="1">
    <source>
        <dbReference type="SAM" id="MobiDB-lite"/>
    </source>
</evidence>
<evidence type="ECO:0000256" key="2">
    <source>
        <dbReference type="SAM" id="SignalP"/>
    </source>
</evidence>
<dbReference type="Proteomes" id="UP000198263">
    <property type="component" value="Unassembled WGS sequence"/>
</dbReference>
<feature type="region of interest" description="Disordered" evidence="1">
    <location>
        <begin position="66"/>
        <end position="104"/>
    </location>
</feature>
<feature type="chain" id="PRO_5024983976" evidence="2">
    <location>
        <begin position="23"/>
        <end position="104"/>
    </location>
</feature>
<evidence type="ECO:0000313" key="3">
    <source>
        <dbReference type="EMBL" id="SAL52268.1"/>
    </source>
</evidence>
<dbReference type="AlphaFoldDB" id="A0A658R657"/>
<gene>
    <name evidence="3" type="ORF">AWB72_05564</name>
</gene>
<protein>
    <submittedName>
        <fullName evidence="3">Purine nucleoside phosphorylase</fullName>
    </submittedName>
</protein>
<sequence>MNTTVRLLALAVAFSVPALSFAQSSNKPATRAEVRSELFQLQSAGYKPNKVKYPADIQAAEARTAARMQSENVASRAVGGSANGSAQSGHAHRANSWKSMYSHH</sequence>
<reference evidence="3 4" key="1">
    <citation type="submission" date="2016-01" db="EMBL/GenBank/DDBJ databases">
        <authorList>
            <person name="Peeters C."/>
        </authorList>
    </citation>
    <scope>NUCLEOTIDE SEQUENCE [LARGE SCALE GENOMIC DNA]</scope>
    <source>
        <strain evidence="3">LMG 29315</strain>
    </source>
</reference>
<organism evidence="3 4">
    <name type="scientific">Caballeronia concitans</name>
    <dbReference type="NCBI Taxonomy" id="1777133"/>
    <lineage>
        <taxon>Bacteria</taxon>
        <taxon>Pseudomonadati</taxon>
        <taxon>Pseudomonadota</taxon>
        <taxon>Betaproteobacteria</taxon>
        <taxon>Burkholderiales</taxon>
        <taxon>Burkholderiaceae</taxon>
        <taxon>Caballeronia</taxon>
    </lineage>
</organism>
<accession>A0A658R657</accession>
<dbReference type="InterPro" id="IPR025421">
    <property type="entry name" value="DUF4148"/>
</dbReference>
<dbReference type="Pfam" id="PF13663">
    <property type="entry name" value="DUF4148"/>
    <property type="match status" value="1"/>
</dbReference>
<name>A0A658R657_9BURK</name>
<comment type="caution">
    <text evidence="3">The sequence shown here is derived from an EMBL/GenBank/DDBJ whole genome shotgun (WGS) entry which is preliminary data.</text>
</comment>
<keyword evidence="2" id="KW-0732">Signal</keyword>
<feature type="compositionally biased region" description="Basic residues" evidence="1">
    <location>
        <begin position="90"/>
        <end position="104"/>
    </location>
</feature>
<feature type="signal peptide" evidence="2">
    <location>
        <begin position="1"/>
        <end position="22"/>
    </location>
</feature>
<dbReference type="OrthoDB" id="9112952at2"/>
<dbReference type="RefSeq" id="WP_087129112.1">
    <property type="nucleotide sequence ID" value="NZ_FCNV02000025.1"/>
</dbReference>